<dbReference type="EMBL" id="SMLA01000038">
    <property type="protein sequence ID" value="TDD85193.1"/>
    <property type="molecule type" value="Genomic_DNA"/>
</dbReference>
<keyword evidence="4" id="KW-1185">Reference proteome</keyword>
<protein>
    <recommendedName>
        <fullName evidence="2">Terpene synthase</fullName>
        <ecNumber evidence="2">4.2.3.-</ecNumber>
    </recommendedName>
</protein>
<proteinExistence type="inferred from homology"/>
<organism evidence="3 4">
    <name type="scientific">Saccharopolyspora karakumensis</name>
    <dbReference type="NCBI Taxonomy" id="2530386"/>
    <lineage>
        <taxon>Bacteria</taxon>
        <taxon>Bacillati</taxon>
        <taxon>Actinomycetota</taxon>
        <taxon>Actinomycetes</taxon>
        <taxon>Pseudonocardiales</taxon>
        <taxon>Pseudonocardiaceae</taxon>
        <taxon>Saccharopolyspora</taxon>
    </lineage>
</organism>
<gene>
    <name evidence="3" type="ORF">E1202_21730</name>
</gene>
<dbReference type="SUPFAM" id="SSF48576">
    <property type="entry name" value="Terpenoid synthases"/>
    <property type="match status" value="1"/>
</dbReference>
<evidence type="ECO:0000256" key="1">
    <source>
        <dbReference type="ARBA" id="ARBA00023239"/>
    </source>
</evidence>
<comment type="cofactor">
    <cofactor evidence="2">
        <name>Mg(2+)</name>
        <dbReference type="ChEBI" id="CHEBI:18420"/>
    </cofactor>
</comment>
<dbReference type="SFLD" id="SFLDG01020">
    <property type="entry name" value="Terpene_Cyclase_Like_2"/>
    <property type="match status" value="1"/>
</dbReference>
<name>A0A4R5BII6_9PSEU</name>
<keyword evidence="2" id="KW-0479">Metal-binding</keyword>
<dbReference type="Proteomes" id="UP000294723">
    <property type="component" value="Unassembled WGS sequence"/>
</dbReference>
<dbReference type="RefSeq" id="WP_132684992.1">
    <property type="nucleotide sequence ID" value="NZ_SMLA01000038.1"/>
</dbReference>
<comment type="similarity">
    <text evidence="2">Belongs to the terpene synthase family.</text>
</comment>
<evidence type="ECO:0000313" key="3">
    <source>
        <dbReference type="EMBL" id="TDD85193.1"/>
    </source>
</evidence>
<dbReference type="InterPro" id="IPR034686">
    <property type="entry name" value="Terpene_cyclase-like_2"/>
</dbReference>
<keyword evidence="1 2" id="KW-0456">Lyase</keyword>
<evidence type="ECO:0000313" key="4">
    <source>
        <dbReference type="Proteomes" id="UP000294723"/>
    </source>
</evidence>
<comment type="caution">
    <text evidence="3">The sequence shown here is derived from an EMBL/GenBank/DDBJ whole genome shotgun (WGS) entry which is preliminary data.</text>
</comment>
<evidence type="ECO:0000256" key="2">
    <source>
        <dbReference type="RuleBase" id="RU366034"/>
    </source>
</evidence>
<dbReference type="AlphaFoldDB" id="A0A4R5BII6"/>
<dbReference type="GO" id="GO:0010333">
    <property type="term" value="F:terpene synthase activity"/>
    <property type="evidence" value="ECO:0007669"/>
    <property type="project" value="InterPro"/>
</dbReference>
<dbReference type="Pfam" id="PF19086">
    <property type="entry name" value="Terpene_syn_C_2"/>
    <property type="match status" value="1"/>
</dbReference>
<keyword evidence="2" id="KW-0460">Magnesium</keyword>
<dbReference type="PANTHER" id="PTHR35201">
    <property type="entry name" value="TERPENE SYNTHASE"/>
    <property type="match status" value="1"/>
</dbReference>
<accession>A0A4R5BII6</accession>
<reference evidence="3 4" key="1">
    <citation type="submission" date="2019-03" db="EMBL/GenBank/DDBJ databases">
        <title>Draft genome sequences of novel Actinobacteria.</title>
        <authorList>
            <person name="Sahin N."/>
            <person name="Ay H."/>
            <person name="Saygin H."/>
        </authorList>
    </citation>
    <scope>NUCLEOTIDE SEQUENCE [LARGE SCALE GENOMIC DNA]</scope>
    <source>
        <strain evidence="3 4">5K548</strain>
    </source>
</reference>
<sequence length="298" mass="33064">MSDFGLPVRDRIYPEVADIGDRLCRWAARVGLITTDADERRLRGAGFHEVTAMVLPDDPAEAVELYAQWITVLFHLDDEQDDDADRSADSVREVYAAITALMLGRPVLVGSPLMSAMADLWPRTTAGMSVRWRYRVVAHRTAGTLPTPEEYPVLRRETNGMFKFDVLESACGTEVPEPLVCSEAWKELCAASNDLTAWCNDIRSLAKESANAEPTNYVAVLRGAHACTEGEAISEVRRQILQRQKELDEAAAEVRDQPEDQPEELRARIGHLTDVIGHIPGGHASWLDTSARYRPPAA</sequence>
<dbReference type="InterPro" id="IPR008949">
    <property type="entry name" value="Isoprenoid_synthase_dom_sf"/>
</dbReference>
<dbReference type="Gene3D" id="1.10.600.10">
    <property type="entry name" value="Farnesyl Diphosphate Synthase"/>
    <property type="match status" value="1"/>
</dbReference>
<dbReference type="SFLD" id="SFLDS00005">
    <property type="entry name" value="Isoprenoid_Synthase_Type_I"/>
    <property type="match status" value="1"/>
</dbReference>
<dbReference type="EC" id="4.2.3.-" evidence="2"/>
<dbReference type="GO" id="GO:0046872">
    <property type="term" value="F:metal ion binding"/>
    <property type="evidence" value="ECO:0007669"/>
    <property type="project" value="UniProtKB-KW"/>
</dbReference>
<dbReference type="PANTHER" id="PTHR35201:SF4">
    <property type="entry name" value="BETA-PINACENE SYNTHASE-RELATED"/>
    <property type="match status" value="1"/>
</dbReference>